<dbReference type="PANTHER" id="PTHR14097:SF8">
    <property type="entry name" value="NAD(P)-BINDING DOMAIN-CONTAINING PROTEIN"/>
    <property type="match status" value="1"/>
</dbReference>
<keyword evidence="4" id="KW-1185">Reference proteome</keyword>
<dbReference type="OrthoDB" id="9798632at2"/>
<dbReference type="PANTHER" id="PTHR14097">
    <property type="entry name" value="OXIDOREDUCTASE HTATIP2"/>
    <property type="match status" value="1"/>
</dbReference>
<evidence type="ECO:0000256" key="1">
    <source>
        <dbReference type="ARBA" id="ARBA00004370"/>
    </source>
</evidence>
<organism evidence="3 4">
    <name type="scientific">Iodobacter ciconiae</name>
    <dbReference type="NCBI Taxonomy" id="2496266"/>
    <lineage>
        <taxon>Bacteria</taxon>
        <taxon>Pseudomonadati</taxon>
        <taxon>Pseudomonadota</taxon>
        <taxon>Betaproteobacteria</taxon>
        <taxon>Neisseriales</taxon>
        <taxon>Chitinibacteraceae</taxon>
        <taxon>Iodobacter</taxon>
    </lineage>
</organism>
<dbReference type="AlphaFoldDB" id="A0A3S8ZPC1"/>
<evidence type="ECO:0000313" key="3">
    <source>
        <dbReference type="EMBL" id="AZN35312.1"/>
    </source>
</evidence>
<sequence>MKILIFGASGMVGQGVLRECLAAADVSQIVTVGRTPLTQAHPKLQQLVHADLMRLDARKDELRGFDACFFCLGVSSSGMDENTYQKITYELTLTVAKLLAELNLEMTFVYVSGAGTDSSEQGRSMWARVKGKTENDLKKLPFRSIYLFRPSIIQPLHGAKSKTAAYRYFYNLSGPLLSLIRRLFPSFIVTTDDVGQAMLNAARQTNQRVLVAEAHDIARLSRGAHL</sequence>
<dbReference type="Proteomes" id="UP000282438">
    <property type="component" value="Chromosome"/>
</dbReference>
<dbReference type="GO" id="GO:0016020">
    <property type="term" value="C:membrane"/>
    <property type="evidence" value="ECO:0007669"/>
    <property type="project" value="UniProtKB-SubCell"/>
</dbReference>
<dbReference type="Pfam" id="PF01370">
    <property type="entry name" value="Epimerase"/>
    <property type="match status" value="1"/>
</dbReference>
<dbReference type="EMBL" id="CP034433">
    <property type="protein sequence ID" value="AZN35312.1"/>
    <property type="molecule type" value="Genomic_DNA"/>
</dbReference>
<comment type="subcellular location">
    <subcellularLocation>
        <location evidence="1">Membrane</location>
    </subcellularLocation>
</comment>
<dbReference type="SUPFAM" id="SSF51735">
    <property type="entry name" value="NAD(P)-binding Rossmann-fold domains"/>
    <property type="match status" value="1"/>
</dbReference>
<feature type="domain" description="NAD-dependent epimerase/dehydratase" evidence="2">
    <location>
        <begin position="3"/>
        <end position="114"/>
    </location>
</feature>
<dbReference type="InterPro" id="IPR036291">
    <property type="entry name" value="NAD(P)-bd_dom_sf"/>
</dbReference>
<reference evidence="3 4" key="1">
    <citation type="submission" date="2018-12" db="EMBL/GenBank/DDBJ databases">
        <title>Complete genome sequence of Iodobacter sp. H11R3.</title>
        <authorList>
            <person name="Bae J.-W."/>
        </authorList>
    </citation>
    <scope>NUCLEOTIDE SEQUENCE [LARGE SCALE GENOMIC DNA]</scope>
    <source>
        <strain evidence="3 4">H11R3</strain>
    </source>
</reference>
<accession>A0A3S8ZPC1</accession>
<proteinExistence type="predicted"/>
<dbReference type="InterPro" id="IPR001509">
    <property type="entry name" value="Epimerase_deHydtase"/>
</dbReference>
<dbReference type="RefSeq" id="WP_125971284.1">
    <property type="nucleotide sequence ID" value="NZ_CP034433.1"/>
</dbReference>
<protein>
    <submittedName>
        <fullName evidence="3">NAD-dependent epimerase/dehydratase family protein</fullName>
    </submittedName>
</protein>
<dbReference type="KEGG" id="iod:EJO50_01685"/>
<gene>
    <name evidence="3" type="ORF">EJO50_01685</name>
</gene>
<name>A0A3S8ZPC1_9NEIS</name>
<evidence type="ECO:0000313" key="4">
    <source>
        <dbReference type="Proteomes" id="UP000282438"/>
    </source>
</evidence>
<evidence type="ECO:0000259" key="2">
    <source>
        <dbReference type="Pfam" id="PF01370"/>
    </source>
</evidence>
<dbReference type="Gene3D" id="3.40.50.720">
    <property type="entry name" value="NAD(P)-binding Rossmann-like Domain"/>
    <property type="match status" value="1"/>
</dbReference>